<dbReference type="InterPro" id="IPR012340">
    <property type="entry name" value="NA-bd_OB-fold"/>
</dbReference>
<dbReference type="GeneTree" id="ENSGT00390000005094"/>
<dbReference type="InterPro" id="IPR040893">
    <property type="entry name" value="RADX"/>
</dbReference>
<proteinExistence type="predicted"/>
<dbReference type="Pfam" id="PF17659">
    <property type="entry name" value="RADX"/>
    <property type="match status" value="1"/>
</dbReference>
<reference evidence="2 3" key="1">
    <citation type="submission" date="2020-06" db="EMBL/GenBank/DDBJ databases">
        <authorList>
            <consortium name="Wellcome Sanger Institute Data Sharing"/>
        </authorList>
    </citation>
    <scope>NUCLEOTIDE SEQUENCE [LARGE SCALE GENOMIC DNA]</scope>
</reference>
<protein>
    <recommendedName>
        <fullName evidence="4">RPA-related protein RADX-like</fullName>
    </recommendedName>
</protein>
<feature type="region of interest" description="Disordered" evidence="1">
    <location>
        <begin position="531"/>
        <end position="586"/>
    </location>
</feature>
<keyword evidence="3" id="KW-1185">Reference proteome</keyword>
<dbReference type="PANTHER" id="PTHR14944:SF3">
    <property type="entry name" value="SI:CH73-71D17.2"/>
    <property type="match status" value="1"/>
</dbReference>
<reference evidence="2" key="3">
    <citation type="submission" date="2025-09" db="UniProtKB">
        <authorList>
            <consortium name="Ensembl"/>
        </authorList>
    </citation>
    <scope>IDENTIFICATION</scope>
</reference>
<dbReference type="Ensembl" id="ENSDCDT00010002466.1">
    <property type="protein sequence ID" value="ENSDCDP00010002371.1"/>
    <property type="gene ID" value="ENSDCDG00010001159.1"/>
</dbReference>
<accession>A0AAY4A5B9</accession>
<dbReference type="Gene3D" id="2.40.50.140">
    <property type="entry name" value="Nucleic acid-binding proteins"/>
    <property type="match status" value="2"/>
</dbReference>
<dbReference type="AlphaFoldDB" id="A0AAY4A5B9"/>
<evidence type="ECO:0008006" key="4">
    <source>
        <dbReference type="Google" id="ProtNLM"/>
    </source>
</evidence>
<evidence type="ECO:0000313" key="3">
    <source>
        <dbReference type="Proteomes" id="UP000694580"/>
    </source>
</evidence>
<gene>
    <name evidence="2" type="primary">si:ch73-71d17.2</name>
</gene>
<organism evidence="2 3">
    <name type="scientific">Denticeps clupeoides</name>
    <name type="common">denticle herring</name>
    <dbReference type="NCBI Taxonomy" id="299321"/>
    <lineage>
        <taxon>Eukaryota</taxon>
        <taxon>Metazoa</taxon>
        <taxon>Chordata</taxon>
        <taxon>Craniata</taxon>
        <taxon>Vertebrata</taxon>
        <taxon>Euteleostomi</taxon>
        <taxon>Actinopterygii</taxon>
        <taxon>Neopterygii</taxon>
        <taxon>Teleostei</taxon>
        <taxon>Clupei</taxon>
        <taxon>Clupeiformes</taxon>
        <taxon>Denticipitoidei</taxon>
        <taxon>Denticipitidae</taxon>
        <taxon>Denticeps</taxon>
    </lineage>
</organism>
<dbReference type="Proteomes" id="UP000694580">
    <property type="component" value="Chromosome 4"/>
</dbReference>
<name>A0AAY4A5B9_9TELE</name>
<reference evidence="2" key="2">
    <citation type="submission" date="2025-08" db="UniProtKB">
        <authorList>
            <consortium name="Ensembl"/>
        </authorList>
    </citation>
    <scope>IDENTIFICATION</scope>
</reference>
<evidence type="ECO:0000256" key="1">
    <source>
        <dbReference type="SAM" id="MobiDB-lite"/>
    </source>
</evidence>
<dbReference type="PANTHER" id="PTHR14944">
    <property type="entry name" value="RPA-RELATED PROTEIN RADX"/>
    <property type="match status" value="1"/>
</dbReference>
<dbReference type="GO" id="GO:0003697">
    <property type="term" value="F:single-stranded DNA binding"/>
    <property type="evidence" value="ECO:0007669"/>
    <property type="project" value="InterPro"/>
</dbReference>
<evidence type="ECO:0000313" key="2">
    <source>
        <dbReference type="Ensembl" id="ENSDCDP00010002371.1"/>
    </source>
</evidence>
<sequence>MAAAPKPKQPPSCALQRTLRKGPARNRTCRQILYVLSVQRYAKDAHFGVFFPGSVDCSESLFDATLCDGDCKIRVSVDPRLNKLIFANQLRSGSAVNNAEFLLEEDAEEGGRDVLLVGLEVDLSLGNDAALRALSGVNVRSLPWFGGEPNLLPLRARRSTYLPLWNDYDFTGDAWRDRPPESGGDRSRGSRSAVSLRDVRECFLNERPRRPGYLRVKILHKSRLMHYGKVEQNLTCPYKAELLVADASASVCVVLWNTLCLEWYRYLQPGMVVRLNRFKVRESYSHRTGRSTQPDIEISLNSSHPCAVISVISSVPPEWCLPVVPHNFLSRKELMDCPHGTVCDVVGLVLFVGRPERIRNKDGKMDQYRWIRLEDGTSDQPIMVKLFSTSQPEVQSGIHPMAVFVCTRVQLKKESPPFQYLTNTHQTQVYCTGTGCSLVTPFKGIRPFKQFLQWLRQADERDKLNRSVIGGQFVYPPAPASLRAFMDEKRGQPCLSSGEELKLLCERLQYRETQSFCIQCTVTAVHYHQGEGREPGPFSTTSPRSPITPLKVRSPKALKRTNPITSASPRKRLRFPSSGPDDSIENDSSLFEGALEFLLGEEVDIDEDEEEDDDAASFVTAHTNPHCTSFGLSCVGMETVPRQFLYQRRHVQANAVGLQPNSFHKVLPYEELETFSHARFYKGHYLLELKVLSDGLLINTLFLPASPGNDHWMPLSLIHGNTWESILSHGGFSPEAPPPSPADLMATKAQLTNQKLVCILDVCVLDGSRVELVLSRAFPLRE</sequence>